<sequence>MYYVNYFDIGEFRGMYAKYTLTLKSGQSILILARLGSDIKLNVKMKPLQ</sequence>
<accession>A0A830GVF9</accession>
<reference evidence="1" key="2">
    <citation type="submission" date="2020-09" db="EMBL/GenBank/DDBJ databases">
        <authorList>
            <person name="Sun Q."/>
            <person name="Ohkuma M."/>
        </authorList>
    </citation>
    <scope>NUCLEOTIDE SEQUENCE</scope>
    <source>
        <strain evidence="1">JCM 10088</strain>
    </source>
</reference>
<proteinExistence type="predicted"/>
<keyword evidence="2" id="KW-1185">Reference proteome</keyword>
<dbReference type="EMBL" id="BMNL01000004">
    <property type="protein sequence ID" value="GGP22183.1"/>
    <property type="molecule type" value="Genomic_DNA"/>
</dbReference>
<reference evidence="1" key="1">
    <citation type="journal article" date="2014" name="Int. J. Syst. Evol. Microbiol.">
        <title>Complete genome sequence of Corynebacterium casei LMG S-19264T (=DSM 44701T), isolated from a smear-ripened cheese.</title>
        <authorList>
            <consortium name="US DOE Joint Genome Institute (JGI-PGF)"/>
            <person name="Walter F."/>
            <person name="Albersmeier A."/>
            <person name="Kalinowski J."/>
            <person name="Ruckert C."/>
        </authorList>
    </citation>
    <scope>NUCLEOTIDE SEQUENCE</scope>
    <source>
        <strain evidence="1">JCM 10088</strain>
    </source>
</reference>
<name>A0A830GVF9_9CREN</name>
<dbReference type="AlphaFoldDB" id="A0A830GVF9"/>
<comment type="caution">
    <text evidence="1">The sequence shown here is derived from an EMBL/GenBank/DDBJ whole genome shotgun (WGS) entry which is preliminary data.</text>
</comment>
<dbReference type="Proteomes" id="UP000610960">
    <property type="component" value="Unassembled WGS sequence"/>
</dbReference>
<evidence type="ECO:0000313" key="2">
    <source>
        <dbReference type="Proteomes" id="UP000610960"/>
    </source>
</evidence>
<organism evidence="1 2">
    <name type="scientific">Thermocladium modestius</name>
    <dbReference type="NCBI Taxonomy" id="62609"/>
    <lineage>
        <taxon>Archaea</taxon>
        <taxon>Thermoproteota</taxon>
        <taxon>Thermoprotei</taxon>
        <taxon>Thermoproteales</taxon>
        <taxon>Thermoproteaceae</taxon>
        <taxon>Thermocladium</taxon>
    </lineage>
</organism>
<protein>
    <submittedName>
        <fullName evidence="1">Uncharacterized protein</fullName>
    </submittedName>
</protein>
<gene>
    <name evidence="1" type="ORF">GCM10007981_17220</name>
</gene>
<evidence type="ECO:0000313" key="1">
    <source>
        <dbReference type="EMBL" id="GGP22183.1"/>
    </source>
</evidence>